<dbReference type="EMBL" id="CAJJDN010000139">
    <property type="protein sequence ID" value="CAD8122641.1"/>
    <property type="molecule type" value="Genomic_DNA"/>
</dbReference>
<evidence type="ECO:0000313" key="2">
    <source>
        <dbReference type="EMBL" id="CAD8122641.1"/>
    </source>
</evidence>
<proteinExistence type="predicted"/>
<feature type="compositionally biased region" description="Basic and acidic residues" evidence="1">
    <location>
        <begin position="52"/>
        <end position="61"/>
    </location>
</feature>
<keyword evidence="3" id="KW-1185">Reference proteome</keyword>
<gene>
    <name evidence="2" type="ORF">PSON_ATCC_30995.1.T1390154</name>
</gene>
<sequence length="61" mass="7453">MRNENRREQNKIQLIEKIDVKNSPLKQLNSSINEDRQKRFDNSQDIDIQQQRAERMKLQNE</sequence>
<protein>
    <submittedName>
        <fullName evidence="2">Uncharacterized protein</fullName>
    </submittedName>
</protein>
<reference evidence="2" key="1">
    <citation type="submission" date="2021-01" db="EMBL/GenBank/DDBJ databases">
        <authorList>
            <consortium name="Genoscope - CEA"/>
            <person name="William W."/>
        </authorList>
    </citation>
    <scope>NUCLEOTIDE SEQUENCE</scope>
</reference>
<feature type="compositionally biased region" description="Basic and acidic residues" evidence="1">
    <location>
        <begin position="33"/>
        <end position="42"/>
    </location>
</feature>
<comment type="caution">
    <text evidence="2">The sequence shown here is derived from an EMBL/GenBank/DDBJ whole genome shotgun (WGS) entry which is preliminary data.</text>
</comment>
<name>A0A8S1R3F5_9CILI</name>
<evidence type="ECO:0000256" key="1">
    <source>
        <dbReference type="SAM" id="MobiDB-lite"/>
    </source>
</evidence>
<organism evidence="2 3">
    <name type="scientific">Paramecium sonneborni</name>
    <dbReference type="NCBI Taxonomy" id="65129"/>
    <lineage>
        <taxon>Eukaryota</taxon>
        <taxon>Sar</taxon>
        <taxon>Alveolata</taxon>
        <taxon>Ciliophora</taxon>
        <taxon>Intramacronucleata</taxon>
        <taxon>Oligohymenophorea</taxon>
        <taxon>Peniculida</taxon>
        <taxon>Parameciidae</taxon>
        <taxon>Paramecium</taxon>
    </lineage>
</organism>
<dbReference type="AlphaFoldDB" id="A0A8S1R3F5"/>
<evidence type="ECO:0000313" key="3">
    <source>
        <dbReference type="Proteomes" id="UP000692954"/>
    </source>
</evidence>
<accession>A0A8S1R3F5</accession>
<dbReference type="Proteomes" id="UP000692954">
    <property type="component" value="Unassembled WGS sequence"/>
</dbReference>
<feature type="region of interest" description="Disordered" evidence="1">
    <location>
        <begin position="31"/>
        <end position="61"/>
    </location>
</feature>